<name>A0A972JL71_9GAMM</name>
<dbReference type="InterPro" id="IPR009491">
    <property type="entry name" value="DUF1107"/>
</dbReference>
<accession>A0A972JL71</accession>
<evidence type="ECO:0000313" key="2">
    <source>
        <dbReference type="Proteomes" id="UP000737113"/>
    </source>
</evidence>
<sequence length="70" mass="7973">MRTFPVYAPKLIVKHVRIFLKGVIWVADLGRLEFDNGKFVLPRSSLPKVKQAILELNGLLTTQTHQTKTV</sequence>
<comment type="caution">
    <text evidence="1">The sequence shown here is derived from an EMBL/GenBank/DDBJ whole genome shotgun (WGS) entry which is preliminary data.</text>
</comment>
<protein>
    <submittedName>
        <fullName evidence="1">DUF1107 domain-containing protein</fullName>
    </submittedName>
</protein>
<dbReference type="Pfam" id="PF06526">
    <property type="entry name" value="DUF1107"/>
    <property type="match status" value="1"/>
</dbReference>
<evidence type="ECO:0000313" key="1">
    <source>
        <dbReference type="EMBL" id="NMH65122.1"/>
    </source>
</evidence>
<dbReference type="AlphaFoldDB" id="A0A972JL71"/>
<organism evidence="1 2">
    <name type="scientific">Shewanella salipaludis</name>
    <dbReference type="NCBI Taxonomy" id="2723052"/>
    <lineage>
        <taxon>Bacteria</taxon>
        <taxon>Pseudomonadati</taxon>
        <taxon>Pseudomonadota</taxon>
        <taxon>Gammaproteobacteria</taxon>
        <taxon>Alteromonadales</taxon>
        <taxon>Shewanellaceae</taxon>
        <taxon>Shewanella</taxon>
    </lineage>
</organism>
<dbReference type="Proteomes" id="UP000737113">
    <property type="component" value="Unassembled WGS sequence"/>
</dbReference>
<reference evidence="1" key="1">
    <citation type="submission" date="2020-04" db="EMBL/GenBank/DDBJ databases">
        <title>Description of Shewanella salipaludis sp. nov., isolated from a salt marsh.</title>
        <authorList>
            <person name="Park S."/>
            <person name="Yoon J.-H."/>
        </authorList>
    </citation>
    <scope>NUCLEOTIDE SEQUENCE</scope>
    <source>
        <strain evidence="1">SHSM-M6</strain>
    </source>
</reference>
<dbReference type="Gene3D" id="3.30.1910.10">
    <property type="entry name" value="so0334 like domain"/>
    <property type="match status" value="1"/>
</dbReference>
<gene>
    <name evidence="1" type="ORF">HC757_08040</name>
</gene>
<proteinExistence type="predicted"/>
<dbReference type="EMBL" id="JAAXYH010000004">
    <property type="protein sequence ID" value="NMH65122.1"/>
    <property type="molecule type" value="Genomic_DNA"/>
</dbReference>
<dbReference type="RefSeq" id="WP_169563806.1">
    <property type="nucleotide sequence ID" value="NZ_JAAXYH010000004.1"/>
</dbReference>
<keyword evidence="2" id="KW-1185">Reference proteome</keyword>